<evidence type="ECO:0000256" key="1">
    <source>
        <dbReference type="ARBA" id="ARBA00008580"/>
    </source>
</evidence>
<dbReference type="InterPro" id="IPR022789">
    <property type="entry name" value="ParD"/>
</dbReference>
<keyword evidence="4" id="KW-1185">Reference proteome</keyword>
<dbReference type="Gene3D" id="6.10.10.120">
    <property type="entry name" value="Antitoxin ParD1-like"/>
    <property type="match status" value="1"/>
</dbReference>
<accession>A0A2Z3HHD9</accession>
<dbReference type="KEGG" id="gog:C1280_26260"/>
<name>A0A2Z3HHD9_9BACT</name>
<proteinExistence type="inferred from homology"/>
<dbReference type="InterPro" id="IPR010985">
    <property type="entry name" value="Ribbon_hlx_hlx"/>
</dbReference>
<dbReference type="AlphaFoldDB" id="A0A2Z3HHD9"/>
<dbReference type="Proteomes" id="UP000245802">
    <property type="component" value="Chromosome"/>
</dbReference>
<sequence>MSLNVSLPPHLEAFVQQTVRDGRFQSASEVVRAALRLLEEREQAREACLEWLRGEIRRGLDSGPAEPFEASFWSDLRDDLQARGDGSARD</sequence>
<keyword evidence="2" id="KW-1277">Toxin-antitoxin system</keyword>
<dbReference type="SUPFAM" id="SSF47598">
    <property type="entry name" value="Ribbon-helix-helix"/>
    <property type="match status" value="1"/>
</dbReference>
<dbReference type="EMBL" id="CP025958">
    <property type="protein sequence ID" value="AWM42395.1"/>
    <property type="molecule type" value="Genomic_DNA"/>
</dbReference>
<dbReference type="GO" id="GO:0006355">
    <property type="term" value="P:regulation of DNA-templated transcription"/>
    <property type="evidence" value="ECO:0007669"/>
    <property type="project" value="InterPro"/>
</dbReference>
<dbReference type="CDD" id="cd22231">
    <property type="entry name" value="RHH_NikR_HicB-like"/>
    <property type="match status" value="1"/>
</dbReference>
<protein>
    <submittedName>
        <fullName evidence="3">Type II toxin-antitoxin system ParD family antitoxin</fullName>
    </submittedName>
</protein>
<evidence type="ECO:0000313" key="3">
    <source>
        <dbReference type="EMBL" id="AWM42395.1"/>
    </source>
</evidence>
<dbReference type="InterPro" id="IPR038296">
    <property type="entry name" value="ParD_sf"/>
</dbReference>
<dbReference type="OrthoDB" id="291307at2"/>
<evidence type="ECO:0000313" key="4">
    <source>
        <dbReference type="Proteomes" id="UP000245802"/>
    </source>
</evidence>
<organism evidence="3 4">
    <name type="scientific">Gemmata obscuriglobus</name>
    <dbReference type="NCBI Taxonomy" id="114"/>
    <lineage>
        <taxon>Bacteria</taxon>
        <taxon>Pseudomonadati</taxon>
        <taxon>Planctomycetota</taxon>
        <taxon>Planctomycetia</taxon>
        <taxon>Gemmatales</taxon>
        <taxon>Gemmataceae</taxon>
        <taxon>Gemmata</taxon>
    </lineage>
</organism>
<reference evidence="3 4" key="1">
    <citation type="submission" date="2018-01" db="EMBL/GenBank/DDBJ databases">
        <title>G. obscuriglobus.</title>
        <authorList>
            <person name="Franke J."/>
            <person name="Blomberg W."/>
            <person name="Selmecki A."/>
        </authorList>
    </citation>
    <scope>NUCLEOTIDE SEQUENCE [LARGE SCALE GENOMIC DNA]</scope>
    <source>
        <strain evidence="3 4">DSM 5831</strain>
    </source>
</reference>
<comment type="similarity">
    <text evidence="1">Belongs to the ParD antitoxin family.</text>
</comment>
<gene>
    <name evidence="3" type="ORF">C1280_26260</name>
</gene>
<dbReference type="RefSeq" id="WP_029600642.1">
    <property type="nucleotide sequence ID" value="NZ_CP025958.1"/>
</dbReference>
<dbReference type="NCBIfam" id="TIGR02606">
    <property type="entry name" value="antidote_CC2985"/>
    <property type="match status" value="1"/>
</dbReference>
<dbReference type="PANTHER" id="PTHR36582">
    <property type="entry name" value="ANTITOXIN PARD"/>
    <property type="match status" value="1"/>
</dbReference>
<dbReference type="Pfam" id="PF03693">
    <property type="entry name" value="ParD_antitoxin"/>
    <property type="match status" value="1"/>
</dbReference>
<evidence type="ECO:0000256" key="2">
    <source>
        <dbReference type="ARBA" id="ARBA00022649"/>
    </source>
</evidence>
<dbReference type="PANTHER" id="PTHR36582:SF2">
    <property type="entry name" value="ANTITOXIN PARD"/>
    <property type="match status" value="1"/>
</dbReference>